<sequence>MFNNKLALSKQKYSFFYFLILLSFFFSPSRVFGQKKDSLPYPIQDRRANAIINPSRNPFDIPDDSLLINRKVEYDSLTGNYIIYEKIGDLFYRNPMEISFQDLLKLRGQQDENQYFSDRAKALDLLNYKQARPKPTIYPSFFNRTFGVTKTGKLVDIRPQGNIDLKVGYQGQYVNNPTLSTSARRTGGFDMNMNANINVLADIGSKMTLPISWNTQSTFDFENQLKLNYHGYDDEIIKSIDAGNINFRTKGTLMSSVQNLFGIKTQLQFGKLFVTAALATDRSQKQTLTLQSGGVSQTINKTLDDYDENRNFLLSQYFRQHFNQFMGKLPLNQSLVNITRMEVWLTNRTGTTTNARNIVGLADLGEAQPYNSNIQPLITTNNLPDNSANNLYQQLSNSTTARNGSLATTYLQSLGLLPVQDYEKVYARKLTEGTDYTYNSKIGFINLNSQLQSDDVLGVAFQYTYNGKTYQVGEFSSDVALDSTSGIQKVLFVKLLKATAQRINLPIWHLMMKNVYSLDVAGIDSSSFKLNVYYKEPGGGTKRYLPTSSESTKGESLLTILNADRLNSLESPQPDGQYDYLNGYTVLPNQGRIIFPVLEPFGHDLDSLAFTGVSSDVKSDYIYSALYDSIKSIAQTYTNYNRYLLMGTIKGTSSSQISLGAVNIPQGSVTVSVGGQILTENTDYAIDYTSGTLQILNQSILSSGQQVSVQFENNTTTTLQRNFMGLRLDYVASDKLSIGATMEKLTERPYTNQTYYGEDPINNTMYGVDFNYKSEWPGLTRWLNKLPNYSTKATSSINAYGEAAVLKPGQPSQIGSGTSATVYIDNFESASSSYDVRTPFTSWALASTPAGTTLFPEAELNDSINYGMNRARLSWYNIDAILQDKTNTSNPLRHNLSALSDLRTRAVYNNELFPSASTATSNTQLTTFDMTYFPSDRGPYNYANSSSEVNAQGKLLNPEKRWGASCVLFHKQISKLTI</sequence>
<dbReference type="InterPro" id="IPR026377">
    <property type="entry name" value="Cell_surface_SprA"/>
</dbReference>
<gene>
    <name evidence="1" type="primary">sprA</name>
    <name evidence="1" type="ORF">E0W69_016175</name>
</gene>
<dbReference type="OrthoDB" id="9806090at2"/>
<evidence type="ECO:0000313" key="2">
    <source>
        <dbReference type="Proteomes" id="UP000292424"/>
    </source>
</evidence>
<evidence type="ECO:0000313" key="1">
    <source>
        <dbReference type="EMBL" id="QES90122.1"/>
    </source>
</evidence>
<proteinExistence type="predicted"/>
<reference evidence="1 2" key="1">
    <citation type="submission" date="2019-09" db="EMBL/GenBank/DDBJ databases">
        <title>Complete genome sequence of Arachidicoccus sp. B3-10 isolated from apple orchard soil.</title>
        <authorList>
            <person name="Kim H.S."/>
            <person name="Han K.-I."/>
            <person name="Suh M.K."/>
            <person name="Lee K.C."/>
            <person name="Eom M.K."/>
            <person name="Kim J.-S."/>
            <person name="Kang S.W."/>
            <person name="Sin Y."/>
            <person name="Lee J.-S."/>
        </authorList>
    </citation>
    <scope>NUCLEOTIDE SEQUENCE [LARGE SCALE GENOMIC DNA]</scope>
    <source>
        <strain evidence="1 2">B3-10</strain>
    </source>
</reference>
<name>A0A5P2G898_9BACT</name>
<dbReference type="KEGG" id="arac:E0W69_016175"/>
<dbReference type="NCBIfam" id="TIGR04189">
    <property type="entry name" value="surface_SprA"/>
    <property type="match status" value="1"/>
</dbReference>
<organism evidence="1 2">
    <name type="scientific">Rhizosphaericola mali</name>
    <dbReference type="NCBI Taxonomy" id="2545455"/>
    <lineage>
        <taxon>Bacteria</taxon>
        <taxon>Pseudomonadati</taxon>
        <taxon>Bacteroidota</taxon>
        <taxon>Chitinophagia</taxon>
        <taxon>Chitinophagales</taxon>
        <taxon>Chitinophagaceae</taxon>
        <taxon>Rhizosphaericola</taxon>
    </lineage>
</organism>
<accession>A0A5P2G898</accession>
<dbReference type="Proteomes" id="UP000292424">
    <property type="component" value="Chromosome"/>
</dbReference>
<dbReference type="AlphaFoldDB" id="A0A5P2G898"/>
<protein>
    <submittedName>
        <fullName evidence="1">Cell surface protein SprA</fullName>
    </submittedName>
</protein>
<keyword evidence="2" id="KW-1185">Reference proteome</keyword>
<dbReference type="EMBL" id="CP044016">
    <property type="protein sequence ID" value="QES90122.1"/>
    <property type="molecule type" value="Genomic_DNA"/>
</dbReference>